<keyword evidence="1" id="KW-0812">Transmembrane</keyword>
<gene>
    <name evidence="2" type="ORF">FA09DRAFT_340201</name>
</gene>
<dbReference type="AlphaFoldDB" id="A0A316Z617"/>
<dbReference type="Proteomes" id="UP000245946">
    <property type="component" value="Unassembled WGS sequence"/>
</dbReference>
<proteinExistence type="predicted"/>
<organism evidence="2 3">
    <name type="scientific">Tilletiopsis washingtonensis</name>
    <dbReference type="NCBI Taxonomy" id="58919"/>
    <lineage>
        <taxon>Eukaryota</taxon>
        <taxon>Fungi</taxon>
        <taxon>Dikarya</taxon>
        <taxon>Basidiomycota</taxon>
        <taxon>Ustilaginomycotina</taxon>
        <taxon>Exobasidiomycetes</taxon>
        <taxon>Entylomatales</taxon>
        <taxon>Entylomatales incertae sedis</taxon>
        <taxon>Tilletiopsis</taxon>
    </lineage>
</organism>
<dbReference type="GeneID" id="37271842"/>
<dbReference type="STRING" id="58919.A0A316Z617"/>
<dbReference type="OrthoDB" id="3349092at2759"/>
<reference evidence="2 3" key="1">
    <citation type="journal article" date="2018" name="Mol. Biol. Evol.">
        <title>Broad Genomic Sampling Reveals a Smut Pathogenic Ancestry of the Fungal Clade Ustilaginomycotina.</title>
        <authorList>
            <person name="Kijpornyongpan T."/>
            <person name="Mondo S.J."/>
            <person name="Barry K."/>
            <person name="Sandor L."/>
            <person name="Lee J."/>
            <person name="Lipzen A."/>
            <person name="Pangilinan J."/>
            <person name="LaButti K."/>
            <person name="Hainaut M."/>
            <person name="Henrissat B."/>
            <person name="Grigoriev I.V."/>
            <person name="Spatafora J.W."/>
            <person name="Aime M.C."/>
        </authorList>
    </citation>
    <scope>NUCLEOTIDE SEQUENCE [LARGE SCALE GENOMIC DNA]</scope>
    <source>
        <strain evidence="2 3">MCA 4186</strain>
    </source>
</reference>
<name>A0A316Z617_9BASI</name>
<evidence type="ECO:0000313" key="2">
    <source>
        <dbReference type="EMBL" id="PWN96402.1"/>
    </source>
</evidence>
<evidence type="ECO:0000313" key="3">
    <source>
        <dbReference type="Proteomes" id="UP000245946"/>
    </source>
</evidence>
<feature type="transmembrane region" description="Helical" evidence="1">
    <location>
        <begin position="47"/>
        <end position="73"/>
    </location>
</feature>
<evidence type="ECO:0000256" key="1">
    <source>
        <dbReference type="SAM" id="Phobius"/>
    </source>
</evidence>
<feature type="transmembrane region" description="Helical" evidence="1">
    <location>
        <begin position="85"/>
        <end position="107"/>
    </location>
</feature>
<protein>
    <submittedName>
        <fullName evidence="2">Right border a protein</fullName>
    </submittedName>
</protein>
<keyword evidence="1" id="KW-0472">Membrane</keyword>
<dbReference type="EMBL" id="KZ819299">
    <property type="protein sequence ID" value="PWN96402.1"/>
    <property type="molecule type" value="Genomic_DNA"/>
</dbReference>
<keyword evidence="3" id="KW-1185">Reference proteome</keyword>
<accession>A0A316Z617</accession>
<sequence length="128" mass="13387">MSAPAPYRRIDTTDPRRHDLSRPFTLPGAWADDRAVLYDTLLASGTVFSGAAMLLKSPVIAYAGLIVALAHLAGQRPLQKKRESGQGMAGPGGSIVFSLLSVIMLAVQKAMGAPSFEHAVAKATGNAV</sequence>
<dbReference type="RefSeq" id="XP_025596681.1">
    <property type="nucleotide sequence ID" value="XM_025744298.1"/>
</dbReference>
<keyword evidence="1" id="KW-1133">Transmembrane helix</keyword>